<accession>A0ABN0K3L3</accession>
<protein>
    <submittedName>
        <fullName evidence="1">Uncharacterized protein</fullName>
    </submittedName>
</protein>
<proteinExistence type="predicted"/>
<sequence length="170" mass="20665">MSFQSVRKSYDEYVLRFDSFPDLIFIGNNVYRDLYDEFKKNPNWKVLFESKYKIDEIMGCKVVIVPSHYYDYRFDFFEFDDLEECKNKIFDEDFRRSSDYLTIMKNLPSIYDCKLWEASPPTKSDFDYCLNIPFAAIEQFKLENLTKSEIEERKSTYKIRKGIYEPESRF</sequence>
<evidence type="ECO:0000313" key="2">
    <source>
        <dbReference type="Proteomes" id="UP000013024"/>
    </source>
</evidence>
<keyword evidence="2" id="KW-1185">Reference proteome</keyword>
<evidence type="ECO:0000313" key="1">
    <source>
        <dbReference type="EMBL" id="ENV97638.1"/>
    </source>
</evidence>
<gene>
    <name evidence="1" type="ORF">F936_03279</name>
</gene>
<dbReference type="RefSeq" id="WP_005048977.1">
    <property type="nucleotide sequence ID" value="NZ_KB849780.1"/>
</dbReference>
<reference evidence="1 2" key="1">
    <citation type="submission" date="2013-02" db="EMBL/GenBank/DDBJ databases">
        <title>The Genome Sequence of Acinetobacter calcoaceticus CIP 81.8.</title>
        <authorList>
            <consortium name="The Broad Institute Genome Sequencing Platform"/>
            <consortium name="The Broad Institute Genome Sequencing Center for Infectious Disease"/>
            <person name="Cerqueira G."/>
            <person name="Feldgarden M."/>
            <person name="Courvalin P."/>
            <person name="Perichon B."/>
            <person name="Grillot-Courvalin C."/>
            <person name="Clermont D."/>
            <person name="Rocha E."/>
            <person name="Yoon E.-J."/>
            <person name="Nemec A."/>
            <person name="Walker B."/>
            <person name="Young S.K."/>
            <person name="Zeng Q."/>
            <person name="Gargeya S."/>
            <person name="Fitzgerald M."/>
            <person name="Haas B."/>
            <person name="Abouelleil A."/>
            <person name="Alvarado L."/>
            <person name="Arachchi H.M."/>
            <person name="Berlin A.M."/>
            <person name="Chapman S.B."/>
            <person name="Dewar J."/>
            <person name="Goldberg J."/>
            <person name="Griggs A."/>
            <person name="Gujja S."/>
            <person name="Hansen M."/>
            <person name="Howarth C."/>
            <person name="Imamovic A."/>
            <person name="Larimer J."/>
            <person name="McCowan C."/>
            <person name="Murphy C."/>
            <person name="Neiman D."/>
            <person name="Pearson M."/>
            <person name="Priest M."/>
            <person name="Roberts A."/>
            <person name="Saif S."/>
            <person name="Shea T."/>
            <person name="Sisk P."/>
            <person name="Sykes S."/>
            <person name="Wortman J."/>
            <person name="Nusbaum C."/>
            <person name="Birren B."/>
        </authorList>
    </citation>
    <scope>NUCLEOTIDE SEQUENCE [LARGE SCALE GENOMIC DNA]</scope>
    <source>
        <strain evidence="1 2">CIP 81.8</strain>
    </source>
</reference>
<organism evidence="1 2">
    <name type="scientific">Acinetobacter calcoaceticus DSM 30006 = CIP 81.8</name>
    <dbReference type="NCBI Taxonomy" id="981331"/>
    <lineage>
        <taxon>Bacteria</taxon>
        <taxon>Pseudomonadati</taxon>
        <taxon>Pseudomonadota</taxon>
        <taxon>Gammaproteobacteria</taxon>
        <taxon>Moraxellales</taxon>
        <taxon>Moraxellaceae</taxon>
        <taxon>Acinetobacter</taxon>
        <taxon>Acinetobacter calcoaceticus/baumannii complex</taxon>
    </lineage>
</organism>
<dbReference type="EMBL" id="APQI01000006">
    <property type="protein sequence ID" value="ENV97638.1"/>
    <property type="molecule type" value="Genomic_DNA"/>
</dbReference>
<comment type="caution">
    <text evidence="1">The sequence shown here is derived from an EMBL/GenBank/DDBJ whole genome shotgun (WGS) entry which is preliminary data.</text>
</comment>
<dbReference type="Proteomes" id="UP000013024">
    <property type="component" value="Unassembled WGS sequence"/>
</dbReference>
<dbReference type="GeneID" id="92918365"/>
<name>A0ABN0K3L3_ACICA</name>